<dbReference type="InterPro" id="IPR003593">
    <property type="entry name" value="AAA+_ATPase"/>
</dbReference>
<dbReference type="SUPFAM" id="SSF52540">
    <property type="entry name" value="P-loop containing nucleoside triphosphate hydrolases"/>
    <property type="match status" value="2"/>
</dbReference>
<evidence type="ECO:0000259" key="8">
    <source>
        <dbReference type="PROSITE" id="PS50893"/>
    </source>
</evidence>
<dbReference type="GO" id="GO:0055085">
    <property type="term" value="P:transmembrane transport"/>
    <property type="evidence" value="ECO:0007669"/>
    <property type="project" value="UniProtKB-ARBA"/>
</dbReference>
<keyword evidence="4" id="KW-1003">Cell membrane</keyword>
<dbReference type="HOGENOM" id="CLU_000604_86_2_5"/>
<dbReference type="GO" id="GO:0015833">
    <property type="term" value="P:peptide transport"/>
    <property type="evidence" value="ECO:0007669"/>
    <property type="project" value="InterPro"/>
</dbReference>
<comment type="subcellular location">
    <subcellularLocation>
        <location evidence="1">Cell inner membrane</location>
        <topology evidence="1">Peripheral membrane protein</topology>
    </subcellularLocation>
</comment>
<evidence type="ECO:0000256" key="6">
    <source>
        <dbReference type="ARBA" id="ARBA00022840"/>
    </source>
</evidence>
<dbReference type="EMBL" id="CP002447">
    <property type="protein sequence ID" value="ADV14036.1"/>
    <property type="molecule type" value="Genomic_DNA"/>
</dbReference>
<evidence type="ECO:0000256" key="1">
    <source>
        <dbReference type="ARBA" id="ARBA00004417"/>
    </source>
</evidence>
<evidence type="ECO:0000256" key="2">
    <source>
        <dbReference type="ARBA" id="ARBA00005417"/>
    </source>
</evidence>
<dbReference type="InterPro" id="IPR017871">
    <property type="entry name" value="ABC_transporter-like_CS"/>
</dbReference>
<organism evidence="9 10">
    <name type="scientific">Mesorhizobium ciceri biovar biserrulae (strain HAMBI 2942 / LMG 23838 / WSM1271)</name>
    <dbReference type="NCBI Taxonomy" id="765698"/>
    <lineage>
        <taxon>Bacteria</taxon>
        <taxon>Pseudomonadati</taxon>
        <taxon>Pseudomonadota</taxon>
        <taxon>Alphaproteobacteria</taxon>
        <taxon>Hyphomicrobiales</taxon>
        <taxon>Phyllobacteriaceae</taxon>
        <taxon>Mesorhizobium</taxon>
    </lineage>
</organism>
<dbReference type="CDD" id="cd03257">
    <property type="entry name" value="ABC_NikE_OppD_transporters"/>
    <property type="match status" value="2"/>
</dbReference>
<evidence type="ECO:0000313" key="10">
    <source>
        <dbReference type="Proteomes" id="UP000007471"/>
    </source>
</evidence>
<dbReference type="eggNOG" id="COG4172">
    <property type="taxonomic scope" value="Bacteria"/>
</dbReference>
<dbReference type="SMART" id="SM00382">
    <property type="entry name" value="AAA"/>
    <property type="match status" value="2"/>
</dbReference>
<dbReference type="InterPro" id="IPR003439">
    <property type="entry name" value="ABC_transporter-like_ATP-bd"/>
</dbReference>
<dbReference type="Pfam" id="PF00005">
    <property type="entry name" value="ABC_tran"/>
    <property type="match status" value="2"/>
</dbReference>
<dbReference type="GO" id="GO:0005524">
    <property type="term" value="F:ATP binding"/>
    <property type="evidence" value="ECO:0007669"/>
    <property type="project" value="UniProtKB-KW"/>
</dbReference>
<dbReference type="FunFam" id="3.40.50.300:FF:000016">
    <property type="entry name" value="Oligopeptide ABC transporter ATP-binding component"/>
    <property type="match status" value="2"/>
</dbReference>
<dbReference type="Pfam" id="PF08352">
    <property type="entry name" value="oligo_HPY"/>
    <property type="match status" value="2"/>
</dbReference>
<dbReference type="PATRIC" id="fig|765698.3.peg.5448"/>
<dbReference type="GeneID" id="91560190"/>
<dbReference type="GO" id="GO:0005886">
    <property type="term" value="C:plasma membrane"/>
    <property type="evidence" value="ECO:0007669"/>
    <property type="project" value="UniProtKB-SubCell"/>
</dbReference>
<dbReference type="PANTHER" id="PTHR43297:SF2">
    <property type="entry name" value="DIPEPTIDE TRANSPORT ATP-BINDING PROTEIN DPPD"/>
    <property type="match status" value="1"/>
</dbReference>
<keyword evidence="5" id="KW-0547">Nucleotide-binding</keyword>
<comment type="similarity">
    <text evidence="2">Belongs to the ABC transporter superfamily.</text>
</comment>
<evidence type="ECO:0000256" key="4">
    <source>
        <dbReference type="ARBA" id="ARBA00022475"/>
    </source>
</evidence>
<dbReference type="GO" id="GO:0016887">
    <property type="term" value="F:ATP hydrolysis activity"/>
    <property type="evidence" value="ECO:0007669"/>
    <property type="project" value="InterPro"/>
</dbReference>
<gene>
    <name evidence="9" type="ordered locus">Mesci_4931</name>
</gene>
<dbReference type="PANTHER" id="PTHR43297">
    <property type="entry name" value="OLIGOPEPTIDE TRANSPORT ATP-BINDING PROTEIN APPD"/>
    <property type="match status" value="1"/>
</dbReference>
<feature type="domain" description="ABC transporter" evidence="8">
    <location>
        <begin position="8"/>
        <end position="257"/>
    </location>
</feature>
<evidence type="ECO:0000256" key="5">
    <source>
        <dbReference type="ARBA" id="ARBA00022741"/>
    </source>
</evidence>
<accession>E8TNP1</accession>
<dbReference type="PROSITE" id="PS00211">
    <property type="entry name" value="ABC_TRANSPORTER_1"/>
    <property type="match status" value="2"/>
</dbReference>
<proteinExistence type="inferred from homology"/>
<dbReference type="NCBIfam" id="NF007739">
    <property type="entry name" value="PRK10419.1"/>
    <property type="match status" value="2"/>
</dbReference>
<dbReference type="InterPro" id="IPR050388">
    <property type="entry name" value="ABC_Ni/Peptide_Import"/>
</dbReference>
<sequence length="539" mass="59568">MAASETILSVKDLRVRFRTLDGAVEAVKGINIHVKSGETVAVVGESGSGKSQTMMAAMSLLASNGEATGSVDYRGRNLLTLSKSELNKVRGRKISMIFQEPMTSLDPLYSIGNQLIEPIRRHRGLNVAEAREEALKLLRLVHIPDPERRMKSYPHEMSGGQRQRVMIAMALANDPDILIADEPTTALDVTIQAQILMLLAELQRKLGMAIVFITHDLGIVRRFADRVYVMRQGEVVEEGEAEAIFVNPQHAYTKMLLAAEPTGSKAPPPANAPVLLEGRNVEVTFRIGGGFLAGEPLMLRAVDHISIRLQRNQTIGIVGESGSGKSTLGRALLRLLPSDGLIRFGDRDISQADRQAMRPLRRQMQLVFQDPFGSLSPRMTVGQVITEGLLVHEPDLSGKQRDQRAVEALREVGLDPNARNRYPHEFSGGQRQRIAIARAMILKPRLVVLDEPTSALDRSVQKQIVELLRKLQADHELSYLFISHDLSVVRAMADYIIVMKQGKIVEEGPTEAIFSNPQHAYTQTLMAAAIDVTRFRLSA</sequence>
<dbReference type="NCBIfam" id="NF008453">
    <property type="entry name" value="PRK11308.1"/>
    <property type="match status" value="2"/>
</dbReference>
<dbReference type="OrthoDB" id="9802264at2"/>
<feature type="domain" description="ABC transporter" evidence="8">
    <location>
        <begin position="276"/>
        <end position="526"/>
    </location>
</feature>
<keyword evidence="6" id="KW-0067">ATP-binding</keyword>
<evidence type="ECO:0000256" key="3">
    <source>
        <dbReference type="ARBA" id="ARBA00022448"/>
    </source>
</evidence>
<dbReference type="InterPro" id="IPR013563">
    <property type="entry name" value="Oligopep_ABC_C"/>
</dbReference>
<dbReference type="Gene3D" id="3.40.50.300">
    <property type="entry name" value="P-loop containing nucleotide triphosphate hydrolases"/>
    <property type="match status" value="2"/>
</dbReference>
<name>E8TNP1_MESCW</name>
<evidence type="ECO:0000313" key="9">
    <source>
        <dbReference type="EMBL" id="ADV14036.1"/>
    </source>
</evidence>
<dbReference type="InterPro" id="IPR027417">
    <property type="entry name" value="P-loop_NTPase"/>
</dbReference>
<evidence type="ECO:0000256" key="7">
    <source>
        <dbReference type="ARBA" id="ARBA00023136"/>
    </source>
</evidence>
<dbReference type="KEGG" id="mci:Mesci_4931"/>
<dbReference type="Proteomes" id="UP000007471">
    <property type="component" value="Chromosome"/>
</dbReference>
<dbReference type="STRING" id="765698.Mesci_4931"/>
<dbReference type="AlphaFoldDB" id="E8TNP1"/>
<protein>
    <submittedName>
        <fullName evidence="9">ABC transporter related protein</fullName>
    </submittedName>
</protein>
<keyword evidence="7" id="KW-0472">Membrane</keyword>
<dbReference type="RefSeq" id="WP_013532689.1">
    <property type="nucleotide sequence ID" value="NC_014923.1"/>
</dbReference>
<keyword evidence="3" id="KW-0813">Transport</keyword>
<reference evidence="10" key="1">
    <citation type="submission" date="2011-01" db="EMBL/GenBank/DDBJ databases">
        <title>Complete sequence of chromosome of Mesorhizobium ciceri bv. biserrulae WSM1271.</title>
        <authorList>
            <person name="Lucas S."/>
            <person name="Copeland A."/>
            <person name="Lapidus A."/>
            <person name="Cheng J.-F."/>
            <person name="Goodwin L."/>
            <person name="Pitluck S."/>
            <person name="Teshima H."/>
            <person name="Detter J.C."/>
            <person name="Han C."/>
            <person name="Tapia R."/>
            <person name="Land M."/>
            <person name="Hauser L."/>
            <person name="Kyrpides N."/>
            <person name="Ivanova N."/>
            <person name="Nandasena K."/>
            <person name="Reeve W.G."/>
            <person name="Howieson J.G."/>
            <person name="O'Hara G."/>
            <person name="Tiwari R.P."/>
            <person name="Woyke T."/>
        </authorList>
    </citation>
    <scope>NUCLEOTIDE SEQUENCE [LARGE SCALE GENOMIC DNA]</scope>
    <source>
        <strain evidence="10">HAMBI 2942 / LMG 23838 / WSM1271</strain>
    </source>
</reference>
<dbReference type="PROSITE" id="PS50893">
    <property type="entry name" value="ABC_TRANSPORTER_2"/>
    <property type="match status" value="2"/>
</dbReference>